<dbReference type="Proteomes" id="UP001649381">
    <property type="component" value="Unassembled WGS sequence"/>
</dbReference>
<dbReference type="InterPro" id="IPR012340">
    <property type="entry name" value="NA-bd_OB-fold"/>
</dbReference>
<evidence type="ECO:0000256" key="2">
    <source>
        <dbReference type="ARBA" id="ARBA00022884"/>
    </source>
</evidence>
<dbReference type="InterPro" id="IPR033714">
    <property type="entry name" value="tRNA_bind_bactPheRS"/>
</dbReference>
<evidence type="ECO:0000259" key="4">
    <source>
        <dbReference type="PROSITE" id="PS50886"/>
    </source>
</evidence>
<dbReference type="Gene3D" id="3.30.1940.10">
    <property type="entry name" value="YtpR-like"/>
    <property type="match status" value="1"/>
</dbReference>
<feature type="domain" description="TRNA-binding" evidence="4">
    <location>
        <begin position="90"/>
        <end position="200"/>
    </location>
</feature>
<gene>
    <name evidence="5" type="ORF">L2716_11280</name>
</gene>
<dbReference type="InterPro" id="IPR037154">
    <property type="entry name" value="YtpR-like_sf"/>
</dbReference>
<accession>A0ABS9H055</accession>
<dbReference type="CDD" id="cd02796">
    <property type="entry name" value="tRNA_bind_bactPheRS"/>
    <property type="match status" value="1"/>
</dbReference>
<keyword evidence="2 3" id="KW-0694">RNA-binding</keyword>
<evidence type="ECO:0000313" key="5">
    <source>
        <dbReference type="EMBL" id="MCF6138309.1"/>
    </source>
</evidence>
<proteinExistence type="predicted"/>
<dbReference type="Gene3D" id="2.40.50.140">
    <property type="entry name" value="Nucleic acid-binding proteins"/>
    <property type="match status" value="1"/>
</dbReference>
<keyword evidence="1 3" id="KW-0820">tRNA-binding</keyword>
<evidence type="ECO:0000313" key="6">
    <source>
        <dbReference type="Proteomes" id="UP001649381"/>
    </source>
</evidence>
<protein>
    <submittedName>
        <fullName evidence="5">DUF4479 domain-containing protein</fullName>
    </submittedName>
</protein>
<dbReference type="NCBIfam" id="NF045760">
    <property type="entry name" value="YtpR"/>
    <property type="match status" value="1"/>
</dbReference>
<dbReference type="InterPro" id="IPR002547">
    <property type="entry name" value="tRNA-bd_dom"/>
</dbReference>
<name>A0ABS9H055_9BACL</name>
<organism evidence="5 6">
    <name type="scientific">Pseudalkalibacillus berkeleyi</name>
    <dbReference type="NCBI Taxonomy" id="1069813"/>
    <lineage>
        <taxon>Bacteria</taxon>
        <taxon>Bacillati</taxon>
        <taxon>Bacillota</taxon>
        <taxon>Bacilli</taxon>
        <taxon>Bacillales</taxon>
        <taxon>Fictibacillaceae</taxon>
        <taxon>Pseudalkalibacillus</taxon>
    </lineage>
</organism>
<dbReference type="Pfam" id="PF14794">
    <property type="entry name" value="DUF4479"/>
    <property type="match status" value="1"/>
</dbReference>
<evidence type="ECO:0000256" key="1">
    <source>
        <dbReference type="ARBA" id="ARBA00022555"/>
    </source>
</evidence>
<dbReference type="EMBL" id="JAKIJS010000001">
    <property type="protein sequence ID" value="MCF6138309.1"/>
    <property type="molecule type" value="Genomic_DNA"/>
</dbReference>
<keyword evidence="6" id="KW-1185">Reference proteome</keyword>
<evidence type="ECO:0000256" key="3">
    <source>
        <dbReference type="PROSITE-ProRule" id="PRU00209"/>
    </source>
</evidence>
<comment type="caution">
    <text evidence="5">The sequence shown here is derived from an EMBL/GenBank/DDBJ whole genome shotgun (WGS) entry which is preliminary data.</text>
</comment>
<dbReference type="Pfam" id="PF01588">
    <property type="entry name" value="tRNA_bind"/>
    <property type="match status" value="1"/>
</dbReference>
<dbReference type="PROSITE" id="PS50886">
    <property type="entry name" value="TRBD"/>
    <property type="match status" value="1"/>
</dbReference>
<dbReference type="RefSeq" id="WP_236337861.1">
    <property type="nucleotide sequence ID" value="NZ_JAKIJS010000001.1"/>
</dbReference>
<dbReference type="SUPFAM" id="SSF50249">
    <property type="entry name" value="Nucleic acid-binding proteins"/>
    <property type="match status" value="1"/>
</dbReference>
<dbReference type="InterPro" id="IPR027855">
    <property type="entry name" value="DUF4479"/>
</dbReference>
<reference evidence="5 6" key="1">
    <citation type="submission" date="2022-01" db="EMBL/GenBank/DDBJ databases">
        <title>Alkalihalobacillus sp. EGI L200015, a novel bacterium isolated from a salt lake sediment.</title>
        <authorList>
            <person name="Gao L."/>
            <person name="Fang B.-Z."/>
            <person name="Li W.-J."/>
        </authorList>
    </citation>
    <scope>NUCLEOTIDE SEQUENCE [LARGE SCALE GENOMIC DNA]</scope>
    <source>
        <strain evidence="5 6">KCTC 12718</strain>
    </source>
</reference>
<sequence>MNLHYNEKGIGDVLLVTTDAGDVIERNYEKTGDVVKLVDKSDGRTLGFNIFNASTYFDISGQGKIELSESIVNEINAFLKKNNIDETIEYDSRPEFIVGYVESKEKHPDADKLSVCKVNIGDENLQIVCGAPNIDQGQKVVVSRVGAVMPSGMLIKEAELRGVKSSGMICSAKELDLPDAPKEKGILVLEDTYEVGADFFNLNK</sequence>